<dbReference type="Pfam" id="PF00535">
    <property type="entry name" value="Glycos_transf_2"/>
    <property type="match status" value="1"/>
</dbReference>
<feature type="domain" description="Glycosyltransferase 2-like" evidence="1">
    <location>
        <begin position="8"/>
        <end position="133"/>
    </location>
</feature>
<evidence type="ECO:0000313" key="2">
    <source>
        <dbReference type="EMBL" id="BCX46669.1"/>
    </source>
</evidence>
<protein>
    <submittedName>
        <fullName evidence="2">Glycosyltransferase family 2</fullName>
    </submittedName>
</protein>
<organism evidence="2 3">
    <name type="scientific">Haloferula helveola</name>
    <dbReference type="NCBI Taxonomy" id="490095"/>
    <lineage>
        <taxon>Bacteria</taxon>
        <taxon>Pseudomonadati</taxon>
        <taxon>Verrucomicrobiota</taxon>
        <taxon>Verrucomicrobiia</taxon>
        <taxon>Verrucomicrobiales</taxon>
        <taxon>Verrucomicrobiaceae</taxon>
        <taxon>Haloferula</taxon>
    </lineage>
</organism>
<dbReference type="CDD" id="cd04179">
    <property type="entry name" value="DPM_DPG-synthase_like"/>
    <property type="match status" value="1"/>
</dbReference>
<dbReference type="SUPFAM" id="SSF53448">
    <property type="entry name" value="Nucleotide-diphospho-sugar transferases"/>
    <property type="match status" value="1"/>
</dbReference>
<keyword evidence="3" id="KW-1185">Reference proteome</keyword>
<accession>A0ABN6GZG0</accession>
<dbReference type="RefSeq" id="WP_338688484.1">
    <property type="nucleotide sequence ID" value="NZ_AP024702.1"/>
</dbReference>
<dbReference type="PANTHER" id="PTHR10859">
    <property type="entry name" value="GLYCOSYL TRANSFERASE"/>
    <property type="match status" value="1"/>
</dbReference>
<evidence type="ECO:0000313" key="3">
    <source>
        <dbReference type="Proteomes" id="UP001374893"/>
    </source>
</evidence>
<dbReference type="PANTHER" id="PTHR10859:SF91">
    <property type="entry name" value="DOLICHYL-PHOSPHATE BETA-GLUCOSYLTRANSFERASE"/>
    <property type="match status" value="1"/>
</dbReference>
<evidence type="ECO:0000259" key="1">
    <source>
        <dbReference type="Pfam" id="PF00535"/>
    </source>
</evidence>
<name>A0ABN6GZG0_9BACT</name>
<sequence>MSEPRFTLLIPSYNTGPILRRTIEAALTTSLPVTVVIDGSTDGSDTDLEDLDDRLIVHRLPENRGKGSAVLHGIRLAAEDGFTHALAMDADGQHPTDSVEKFVAIGRRHPEAAVFGSPVFDDSAPALRVNGRKLSNFWANLETLGWGIDDSLFGMRLYPIQPLIRVLEETRFARRFDFDPEVAVRLCWHGVPLINLPTPVRYIDPEDGGVSQFRYLRDNTLLTWMHLRLFAGFLARAPWLFMRGNNPLLHLSPSQAPPSA</sequence>
<dbReference type="InterPro" id="IPR001173">
    <property type="entry name" value="Glyco_trans_2-like"/>
</dbReference>
<reference evidence="2 3" key="1">
    <citation type="submission" date="2021-06" db="EMBL/GenBank/DDBJ databases">
        <title>Complete genome of Haloferula helveola possessing various polysaccharide degrading enzymes.</title>
        <authorList>
            <person name="Takami H."/>
            <person name="Huang C."/>
            <person name="Hamasaki K."/>
        </authorList>
    </citation>
    <scope>NUCLEOTIDE SEQUENCE [LARGE SCALE GENOMIC DNA]</scope>
    <source>
        <strain evidence="2 3">CN-1</strain>
    </source>
</reference>
<gene>
    <name evidence="2" type="ORF">HAHE_05770</name>
</gene>
<dbReference type="InterPro" id="IPR029044">
    <property type="entry name" value="Nucleotide-diphossugar_trans"/>
</dbReference>
<dbReference type="Proteomes" id="UP001374893">
    <property type="component" value="Chromosome"/>
</dbReference>
<dbReference type="Gene3D" id="3.90.550.10">
    <property type="entry name" value="Spore Coat Polysaccharide Biosynthesis Protein SpsA, Chain A"/>
    <property type="match status" value="1"/>
</dbReference>
<proteinExistence type="predicted"/>
<dbReference type="EMBL" id="AP024702">
    <property type="protein sequence ID" value="BCX46669.1"/>
    <property type="molecule type" value="Genomic_DNA"/>
</dbReference>